<evidence type="ECO:0000313" key="2">
    <source>
        <dbReference type="EMBL" id="KAF2010687.1"/>
    </source>
</evidence>
<dbReference type="EMBL" id="ML978076">
    <property type="protein sequence ID" value="KAF2010687.1"/>
    <property type="molecule type" value="Genomic_DNA"/>
</dbReference>
<feature type="chain" id="PRO_5025494283" evidence="1">
    <location>
        <begin position="19"/>
        <end position="99"/>
    </location>
</feature>
<dbReference type="OrthoDB" id="5415000at2759"/>
<proteinExistence type="predicted"/>
<organism evidence="2 3">
    <name type="scientific">Aaosphaeria arxii CBS 175.79</name>
    <dbReference type="NCBI Taxonomy" id="1450172"/>
    <lineage>
        <taxon>Eukaryota</taxon>
        <taxon>Fungi</taxon>
        <taxon>Dikarya</taxon>
        <taxon>Ascomycota</taxon>
        <taxon>Pezizomycotina</taxon>
        <taxon>Dothideomycetes</taxon>
        <taxon>Pleosporomycetidae</taxon>
        <taxon>Pleosporales</taxon>
        <taxon>Pleosporales incertae sedis</taxon>
        <taxon>Aaosphaeria</taxon>
    </lineage>
</organism>
<reference evidence="2" key="1">
    <citation type="journal article" date="2020" name="Stud. Mycol.">
        <title>101 Dothideomycetes genomes: a test case for predicting lifestyles and emergence of pathogens.</title>
        <authorList>
            <person name="Haridas S."/>
            <person name="Albert R."/>
            <person name="Binder M."/>
            <person name="Bloem J."/>
            <person name="Labutti K."/>
            <person name="Salamov A."/>
            <person name="Andreopoulos B."/>
            <person name="Baker S."/>
            <person name="Barry K."/>
            <person name="Bills G."/>
            <person name="Bluhm B."/>
            <person name="Cannon C."/>
            <person name="Castanera R."/>
            <person name="Culley D."/>
            <person name="Daum C."/>
            <person name="Ezra D."/>
            <person name="Gonzalez J."/>
            <person name="Henrissat B."/>
            <person name="Kuo A."/>
            <person name="Liang C."/>
            <person name="Lipzen A."/>
            <person name="Lutzoni F."/>
            <person name="Magnuson J."/>
            <person name="Mondo S."/>
            <person name="Nolan M."/>
            <person name="Ohm R."/>
            <person name="Pangilinan J."/>
            <person name="Park H.-J."/>
            <person name="Ramirez L."/>
            <person name="Alfaro M."/>
            <person name="Sun H."/>
            <person name="Tritt A."/>
            <person name="Yoshinaga Y."/>
            <person name="Zwiers L.-H."/>
            <person name="Turgeon B."/>
            <person name="Goodwin S."/>
            <person name="Spatafora J."/>
            <person name="Crous P."/>
            <person name="Grigoriev I."/>
        </authorList>
    </citation>
    <scope>NUCLEOTIDE SEQUENCE</scope>
    <source>
        <strain evidence="2">CBS 175.79</strain>
    </source>
</reference>
<evidence type="ECO:0000256" key="1">
    <source>
        <dbReference type="SAM" id="SignalP"/>
    </source>
</evidence>
<accession>A0A6A5XD05</accession>
<feature type="signal peptide" evidence="1">
    <location>
        <begin position="1"/>
        <end position="18"/>
    </location>
</feature>
<protein>
    <submittedName>
        <fullName evidence="2">Uncharacterized protein</fullName>
    </submittedName>
</protein>
<keyword evidence="1" id="KW-0732">Signal</keyword>
<evidence type="ECO:0000313" key="3">
    <source>
        <dbReference type="Proteomes" id="UP000799778"/>
    </source>
</evidence>
<keyword evidence="3" id="KW-1185">Reference proteome</keyword>
<name>A0A6A5XD05_9PLEO</name>
<dbReference type="RefSeq" id="XP_033379026.1">
    <property type="nucleotide sequence ID" value="XM_033534490.1"/>
</dbReference>
<gene>
    <name evidence="2" type="ORF">BU24DRAFT_63204</name>
</gene>
<sequence length="99" mass="10669">MARFILATILAFGAVSQASNVCDMYGKDCTGVCNKQQIGNTPLNCNTQQGSSLRYKLDRPCSLTFYSGTNCGTVSQTFGAASEGCHNFIGTKGSWRFFC</sequence>
<dbReference type="AlphaFoldDB" id="A0A6A5XD05"/>
<dbReference type="GeneID" id="54291887"/>
<dbReference type="Proteomes" id="UP000799778">
    <property type="component" value="Unassembled WGS sequence"/>
</dbReference>